<accession>A0A7Y4NHL5</accession>
<comment type="caution">
    <text evidence="1">The sequence shown here is derived from an EMBL/GenBank/DDBJ whole genome shotgun (WGS) entry which is preliminary data.</text>
</comment>
<organism evidence="1 2">
    <name type="scientific">Corallococcus exercitus</name>
    <dbReference type="NCBI Taxonomy" id="2316736"/>
    <lineage>
        <taxon>Bacteria</taxon>
        <taxon>Pseudomonadati</taxon>
        <taxon>Myxococcota</taxon>
        <taxon>Myxococcia</taxon>
        <taxon>Myxococcales</taxon>
        <taxon>Cystobacterineae</taxon>
        <taxon>Myxococcaceae</taxon>
        <taxon>Corallococcus</taxon>
    </lineage>
</organism>
<dbReference type="EMBL" id="JABFJW010000426">
    <property type="protein sequence ID" value="NOK14184.1"/>
    <property type="molecule type" value="Genomic_DNA"/>
</dbReference>
<proteinExistence type="predicted"/>
<protein>
    <submittedName>
        <fullName evidence="1">Uncharacterized protein</fullName>
    </submittedName>
</protein>
<sequence length="95" mass="10248">PNPTTTQHKAWQACNTQWQAYCKTILDAGLQCLKKGAAQVNADWGASVNALEAFLNGPNGVNKTPATAAQAYANLILDAVTVHDQEVNRINRTLK</sequence>
<feature type="non-terminal residue" evidence="1">
    <location>
        <position position="1"/>
    </location>
</feature>
<dbReference type="Proteomes" id="UP000528460">
    <property type="component" value="Unassembled WGS sequence"/>
</dbReference>
<name>A0A7Y4NHL5_9BACT</name>
<evidence type="ECO:0000313" key="2">
    <source>
        <dbReference type="Proteomes" id="UP000528460"/>
    </source>
</evidence>
<gene>
    <name evidence="1" type="ORF">HNS30_34605</name>
</gene>
<evidence type="ECO:0000313" key="1">
    <source>
        <dbReference type="EMBL" id="NOK14184.1"/>
    </source>
</evidence>
<dbReference type="AlphaFoldDB" id="A0A7Y4NHL5"/>
<reference evidence="1 2" key="1">
    <citation type="submission" date="2020-05" db="EMBL/GenBank/DDBJ databases">
        <authorList>
            <person name="Whitworth D."/>
        </authorList>
    </citation>
    <scope>NUCLEOTIDE SEQUENCE [LARGE SCALE GENOMIC DNA]</scope>
    <source>
        <strain evidence="1 2">CA046A</strain>
    </source>
</reference>
<dbReference type="RefSeq" id="WP_171421295.1">
    <property type="nucleotide sequence ID" value="NZ_JABFJW010000426.1"/>
</dbReference>